<reference evidence="3 4" key="1">
    <citation type="submission" date="2021-05" db="EMBL/GenBank/DDBJ databases">
        <title>Genome Assembly of Synthetic Allotetraploid Brassica napus Reveals Homoeologous Exchanges between Subgenomes.</title>
        <authorList>
            <person name="Davis J.T."/>
        </authorList>
    </citation>
    <scope>NUCLEOTIDE SEQUENCE [LARGE SCALE GENOMIC DNA]</scope>
    <source>
        <strain evidence="4">cv. Da-Ae</strain>
        <tissue evidence="3">Seedling</tissue>
    </source>
</reference>
<dbReference type="InterPro" id="IPR004312">
    <property type="entry name" value="ATHILA_Orf1_C"/>
</dbReference>
<protein>
    <recommendedName>
        <fullName evidence="2">Arabidopsis retrotransposon Orf1 C-terminal domain-containing protein</fullName>
    </recommendedName>
</protein>
<feature type="region of interest" description="Disordered" evidence="1">
    <location>
        <begin position="273"/>
        <end position="322"/>
    </location>
</feature>
<accession>A0ABQ8A227</accession>
<feature type="compositionally biased region" description="Acidic residues" evidence="1">
    <location>
        <begin position="738"/>
        <end position="747"/>
    </location>
</feature>
<gene>
    <name evidence="3" type="ORF">HID58_062620</name>
</gene>
<sequence>MRNVDGTADVSGRNKRKHADRGAESRKKNVLCHLAASSKENIDTDMKNFLEDLVQASFTTFGEKLCQQFSDRLGKIETEVTQLRTASERTEQFETVVTDRLEKIEAEVTQLRTTLVVTELVGKSDQASGPSMTKINSGPSTSKKGTVPSKKKAVKNQELKTADSCVNLSRAKVTQSSASDLRMGTQEFLESCMKNLPLDTFVKGLNPSQAKVKDSLDWLELPKSLKKPTYSLELLKSLKKPAVRLDDLDIELDGEDFLDRCLGYVQKMVKKGAPKKTKEAAPAATQTRDTTAASTLAQPESGEPREAAPWPRDPLTPFSKLPTIHNRHISSKKKLRELASYTNRDYYLVGVITTVFSTMRMRLKPTKFICDYTTKELGILRDVKKMWKNMGLGTLGYNPQPLYPDLVIQFLSSVELHYKSEVNKVASEGKLTFLCRGLLYEMSIHELCILFGFETRHEACSMPKIPCAYLLWRKIADSSYVSREAKLAMLRNPVLRVVAKYLGHLRLGKSEAGSLTEDEVQLIHYGLPLALRPTYDVADEPPAELSINMGALFAQMLFERKFRGLRPLDRFFLNTKILHSGKIYRFTMPDGKILHCKLPQPAITSLTSVENMEFMPPAEVLYTPPPPASKRRRGSSSSGPAQTQCEDDTIPDISVDHTPNPSMEYLLPPYTGQFDSGAPPLDGTQQQQFAWTADTLVKLSTMMQTVWGALAKIRCPPTPSCCRAPQTTEAAGMTRDDAENEPSDEATDAERGSRLHRSRRAPGQSRSCSPDDHQ</sequence>
<dbReference type="EMBL" id="JAGKQM010000014">
    <property type="protein sequence ID" value="KAH0886524.1"/>
    <property type="molecule type" value="Genomic_DNA"/>
</dbReference>
<evidence type="ECO:0000256" key="1">
    <source>
        <dbReference type="SAM" id="MobiDB-lite"/>
    </source>
</evidence>
<proteinExistence type="predicted"/>
<keyword evidence="4" id="KW-1185">Reference proteome</keyword>
<feature type="region of interest" description="Disordered" evidence="1">
    <location>
        <begin position="724"/>
        <end position="774"/>
    </location>
</feature>
<feature type="domain" description="Arabidopsis retrotransposon Orf1 C-terminal" evidence="2">
    <location>
        <begin position="360"/>
        <end position="536"/>
    </location>
</feature>
<evidence type="ECO:0000313" key="4">
    <source>
        <dbReference type="Proteomes" id="UP000824890"/>
    </source>
</evidence>
<feature type="region of interest" description="Disordered" evidence="1">
    <location>
        <begin position="125"/>
        <end position="154"/>
    </location>
</feature>
<feature type="compositionally biased region" description="Polar residues" evidence="1">
    <location>
        <begin position="125"/>
        <end position="144"/>
    </location>
</feature>
<dbReference type="Proteomes" id="UP000824890">
    <property type="component" value="Unassembled WGS sequence"/>
</dbReference>
<dbReference type="Pfam" id="PF03078">
    <property type="entry name" value="ATHILA"/>
    <property type="match status" value="1"/>
</dbReference>
<feature type="compositionally biased region" description="Polar residues" evidence="1">
    <location>
        <begin position="286"/>
        <end position="298"/>
    </location>
</feature>
<name>A0ABQ8A227_BRANA</name>
<comment type="caution">
    <text evidence="3">The sequence shown here is derived from an EMBL/GenBank/DDBJ whole genome shotgun (WGS) entry which is preliminary data.</text>
</comment>
<feature type="region of interest" description="Disordered" evidence="1">
    <location>
        <begin position="618"/>
        <end position="683"/>
    </location>
</feature>
<feature type="region of interest" description="Disordered" evidence="1">
    <location>
        <begin position="1"/>
        <end position="27"/>
    </location>
</feature>
<organism evidence="3 4">
    <name type="scientific">Brassica napus</name>
    <name type="common">Rape</name>
    <dbReference type="NCBI Taxonomy" id="3708"/>
    <lineage>
        <taxon>Eukaryota</taxon>
        <taxon>Viridiplantae</taxon>
        <taxon>Streptophyta</taxon>
        <taxon>Embryophyta</taxon>
        <taxon>Tracheophyta</taxon>
        <taxon>Spermatophyta</taxon>
        <taxon>Magnoliopsida</taxon>
        <taxon>eudicotyledons</taxon>
        <taxon>Gunneridae</taxon>
        <taxon>Pentapetalae</taxon>
        <taxon>rosids</taxon>
        <taxon>malvids</taxon>
        <taxon>Brassicales</taxon>
        <taxon>Brassicaceae</taxon>
        <taxon>Brassiceae</taxon>
        <taxon>Brassica</taxon>
    </lineage>
</organism>
<evidence type="ECO:0000259" key="2">
    <source>
        <dbReference type="Pfam" id="PF03078"/>
    </source>
</evidence>
<evidence type="ECO:0000313" key="3">
    <source>
        <dbReference type="EMBL" id="KAH0886524.1"/>
    </source>
</evidence>